<evidence type="ECO:0008006" key="6">
    <source>
        <dbReference type="Google" id="ProtNLM"/>
    </source>
</evidence>
<feature type="domain" description="Acyclic terpene utilisation N-terminal" evidence="2">
    <location>
        <begin position="169"/>
        <end position="432"/>
    </location>
</feature>
<dbReference type="OrthoDB" id="5863171at2759"/>
<evidence type="ECO:0000313" key="5">
    <source>
        <dbReference type="Proteomes" id="UP000775872"/>
    </source>
</evidence>
<name>A0A9N9ZP58_9HYPO</name>
<organism evidence="4 5">
    <name type="scientific">Clonostachys solani</name>
    <dbReference type="NCBI Taxonomy" id="160281"/>
    <lineage>
        <taxon>Eukaryota</taxon>
        <taxon>Fungi</taxon>
        <taxon>Dikarya</taxon>
        <taxon>Ascomycota</taxon>
        <taxon>Pezizomycotina</taxon>
        <taxon>Sordariomycetes</taxon>
        <taxon>Hypocreomycetidae</taxon>
        <taxon>Hypocreales</taxon>
        <taxon>Bionectriaceae</taxon>
        <taxon>Clonostachys</taxon>
    </lineage>
</organism>
<dbReference type="InterPro" id="IPR010839">
    <property type="entry name" value="AtuA_N"/>
</dbReference>
<sequence>MNTSAVGSSAPAAPLCQIVTPVGMMGYGFPEDQVEAALEVFSHYNTPTAIILDAGSTDSGPSKLAIGTTTCPRSSYVRDFRKLLTFSIKYSVPLLLSSAGGDGSDDHVDLFLEIIREITQEPGHEGWKLKTLAIYSEVPKTVVVERLNAGTITGCGEAVPELTIDTVEQTPRIVAQMGPEPLLDAINAHPDFNVLIAGRSYDLAPFVAFTAYHTLKARGLKEYTDLSPGELGVISHMGKILECGGLCATPKGTSAQGIMNSDMSFDIKPLNPAARCTPLSVAAHTLYEKSRPDKLFGPGGYIDLNESTFIQLEDDRSVRVRGSVFHGNRRENTTYSTKLEGARVTGYRTLTMGSFRDPILISQLDWFLQSVKDFAGSQHSHVKEKWNIGFHTYGFNEYDPEYVPSEVFIVAEVIAESQEVATSLASTVRVHCTHGSYPKQKATSGNFAMGIGGKFELETKECAEFSIYHLMPLFSEEEGARHNSLPRADIEGQRGLFRWQEYTLGKGDTYAKVGVQAASSESPFVAQSAGTVSSNPPTQPKPSFEQTPKTLVDVAKVIRSKNSGPYEITVDVMFDNKDVYNIVKESNLLNKAVIAELFRLDQTEVFWAGFFDVAMAFKATMPRKRRGEPSCSGGYMEDDVHGSQQYIPLVRLALSEELQNRLLALAEQSE</sequence>
<dbReference type="EMBL" id="CABFOC020000091">
    <property type="protein sequence ID" value="CAH0058604.1"/>
    <property type="molecule type" value="Genomic_DNA"/>
</dbReference>
<accession>A0A9N9ZP58</accession>
<dbReference type="Proteomes" id="UP000775872">
    <property type="component" value="Unassembled WGS sequence"/>
</dbReference>
<evidence type="ECO:0000313" key="4">
    <source>
        <dbReference type="EMBL" id="CAH0058604.1"/>
    </source>
</evidence>
<evidence type="ECO:0000256" key="1">
    <source>
        <dbReference type="SAM" id="MobiDB-lite"/>
    </source>
</evidence>
<evidence type="ECO:0000259" key="2">
    <source>
        <dbReference type="Pfam" id="PF07287"/>
    </source>
</evidence>
<gene>
    <name evidence="4" type="ORF">CSOL1703_00007626</name>
</gene>
<reference evidence="4" key="1">
    <citation type="submission" date="2021-10" db="EMBL/GenBank/DDBJ databases">
        <authorList>
            <person name="Piombo E."/>
        </authorList>
    </citation>
    <scope>NUCLEOTIDE SEQUENCE</scope>
</reference>
<dbReference type="Pfam" id="PF14330">
    <property type="entry name" value="DUF4387"/>
    <property type="match status" value="1"/>
</dbReference>
<feature type="domain" description="DUF4387" evidence="3">
    <location>
        <begin position="551"/>
        <end position="652"/>
    </location>
</feature>
<dbReference type="Pfam" id="PF07287">
    <property type="entry name" value="AtuA"/>
    <property type="match status" value="1"/>
</dbReference>
<dbReference type="InterPro" id="IPR025496">
    <property type="entry name" value="DUF4387"/>
</dbReference>
<proteinExistence type="predicted"/>
<comment type="caution">
    <text evidence="4">The sequence shown here is derived from an EMBL/GenBank/DDBJ whole genome shotgun (WGS) entry which is preliminary data.</text>
</comment>
<evidence type="ECO:0000259" key="3">
    <source>
        <dbReference type="Pfam" id="PF14330"/>
    </source>
</evidence>
<protein>
    <recommendedName>
        <fullName evidence="6">Caib baif family enzyme</fullName>
    </recommendedName>
</protein>
<keyword evidence="5" id="KW-1185">Reference proteome</keyword>
<dbReference type="AlphaFoldDB" id="A0A9N9ZP58"/>
<feature type="region of interest" description="Disordered" evidence="1">
    <location>
        <begin position="526"/>
        <end position="546"/>
    </location>
</feature>